<evidence type="ECO:0000256" key="1">
    <source>
        <dbReference type="ARBA" id="ARBA00006486"/>
    </source>
</evidence>
<feature type="domain" description="Dihydroxy-acid/6-phosphogluconate dehydratase N-terminal" evidence="4">
    <location>
        <begin position="184"/>
        <end position="291"/>
    </location>
</feature>
<protein>
    <recommendedName>
        <fullName evidence="4">Dihydroxy-acid/6-phosphogluconate dehydratase N-terminal domain-containing protein</fullName>
    </recommendedName>
</protein>
<feature type="region of interest" description="Disordered" evidence="3">
    <location>
        <begin position="47"/>
        <end position="72"/>
    </location>
</feature>
<evidence type="ECO:0000313" key="5">
    <source>
        <dbReference type="EMBL" id="KAK9003984.1"/>
    </source>
</evidence>
<evidence type="ECO:0000259" key="4">
    <source>
        <dbReference type="Pfam" id="PF00920"/>
    </source>
</evidence>
<evidence type="ECO:0000313" key="6">
    <source>
        <dbReference type="Proteomes" id="UP001396334"/>
    </source>
</evidence>
<comment type="caution">
    <text evidence="5">The sequence shown here is derived from an EMBL/GenBank/DDBJ whole genome shotgun (WGS) entry which is preliminary data.</text>
</comment>
<dbReference type="InterPro" id="IPR037237">
    <property type="entry name" value="IlvD/EDD_N"/>
</dbReference>
<dbReference type="EMBL" id="JBBPBN010000031">
    <property type="protein sequence ID" value="KAK9003984.1"/>
    <property type="molecule type" value="Genomic_DNA"/>
</dbReference>
<comment type="similarity">
    <text evidence="1">Belongs to the IlvD/Edd family.</text>
</comment>
<name>A0ABR2QTW6_9ROSI</name>
<dbReference type="PANTHER" id="PTHR21000">
    <property type="entry name" value="DIHYDROXY-ACID DEHYDRATASE DAD"/>
    <property type="match status" value="1"/>
</dbReference>
<dbReference type="PANTHER" id="PTHR21000:SF5">
    <property type="entry name" value="DIHYDROXY-ACID DEHYDRATASE, MITOCHONDRIAL"/>
    <property type="match status" value="1"/>
</dbReference>
<reference evidence="5 6" key="1">
    <citation type="journal article" date="2024" name="G3 (Bethesda)">
        <title>Genome assembly of Hibiscus sabdariffa L. provides insights into metabolisms of medicinal natural products.</title>
        <authorList>
            <person name="Kim T."/>
        </authorList>
    </citation>
    <scope>NUCLEOTIDE SEQUENCE [LARGE SCALE GENOMIC DNA]</scope>
    <source>
        <strain evidence="5">TK-2024</strain>
        <tissue evidence="5">Old leaves</tissue>
    </source>
</reference>
<sequence>MQSPFLSLPATVLSTTKLPLTPPTNRRRCLPITARFGATYSPSPLPVKLNTYSSRTTKPKSRGQGESQAMLSGVGLPEDDLSKQRVWISPVWHEENTCNVVHLLKLSEAVKRGVEESGMVGVTDMMPMGMGGVGKGLGTRDFTADTIETVMSAHDGYIYITGCNKNCYGENVSGKISDEQGKDTGNIIASAVEVMGMSLPCSSSISAEDPLKLDECRLAGKCMHELVKMDIKVWDIISHKSLRNATVVFKALGGSADDVLDLIAIARSVGVELTFDDFQKISDEVPFLADVTEDVLKV</sequence>
<proteinExistence type="inferred from homology"/>
<dbReference type="Proteomes" id="UP001396334">
    <property type="component" value="Unassembled WGS sequence"/>
</dbReference>
<gene>
    <name evidence="5" type="ORF">V6N11_001802</name>
</gene>
<accession>A0ABR2QTW6</accession>
<evidence type="ECO:0000256" key="2">
    <source>
        <dbReference type="ARBA" id="ARBA00023239"/>
    </source>
</evidence>
<dbReference type="Pfam" id="PF00920">
    <property type="entry name" value="ILVD_EDD_N"/>
    <property type="match status" value="2"/>
</dbReference>
<dbReference type="SUPFAM" id="SSF143975">
    <property type="entry name" value="IlvD/EDD N-terminal domain-like"/>
    <property type="match status" value="1"/>
</dbReference>
<dbReference type="InterPro" id="IPR000581">
    <property type="entry name" value="ILV_EDD_N"/>
</dbReference>
<dbReference type="InterPro" id="IPR050165">
    <property type="entry name" value="DHAD_IlvD/Edd"/>
</dbReference>
<organism evidence="5 6">
    <name type="scientific">Hibiscus sabdariffa</name>
    <name type="common">roselle</name>
    <dbReference type="NCBI Taxonomy" id="183260"/>
    <lineage>
        <taxon>Eukaryota</taxon>
        <taxon>Viridiplantae</taxon>
        <taxon>Streptophyta</taxon>
        <taxon>Embryophyta</taxon>
        <taxon>Tracheophyta</taxon>
        <taxon>Spermatophyta</taxon>
        <taxon>Magnoliopsida</taxon>
        <taxon>eudicotyledons</taxon>
        <taxon>Gunneridae</taxon>
        <taxon>Pentapetalae</taxon>
        <taxon>rosids</taxon>
        <taxon>malvids</taxon>
        <taxon>Malvales</taxon>
        <taxon>Malvaceae</taxon>
        <taxon>Malvoideae</taxon>
        <taxon>Hibiscus</taxon>
    </lineage>
</organism>
<feature type="domain" description="Dihydroxy-acid/6-phosphogluconate dehydratase N-terminal" evidence="4">
    <location>
        <begin position="86"/>
        <end position="167"/>
    </location>
</feature>
<evidence type="ECO:0000256" key="3">
    <source>
        <dbReference type="SAM" id="MobiDB-lite"/>
    </source>
</evidence>
<keyword evidence="6" id="KW-1185">Reference proteome</keyword>
<keyword evidence="2" id="KW-0456">Lyase</keyword>